<dbReference type="InterPro" id="IPR036380">
    <property type="entry name" value="Isochorismatase-like_sf"/>
</dbReference>
<keyword evidence="3" id="KW-0479">Metal-binding</keyword>
<dbReference type="InterPro" id="IPR052347">
    <property type="entry name" value="Isochorismatase_Nicotinamidase"/>
</dbReference>
<accession>A0A0D9QJA7</accession>
<evidence type="ECO:0000313" key="10">
    <source>
        <dbReference type="Proteomes" id="UP000054561"/>
    </source>
</evidence>
<evidence type="ECO:0000256" key="4">
    <source>
        <dbReference type="ARBA" id="ARBA00022801"/>
    </source>
</evidence>
<dbReference type="InterPro" id="IPR000868">
    <property type="entry name" value="Isochorismatase-like_dom"/>
</dbReference>
<keyword evidence="10" id="KW-1185">Reference proteome</keyword>
<gene>
    <name evidence="9" type="ORF">AK88_03257</name>
</gene>
<comment type="similarity">
    <text evidence="1">Belongs to the isochorismatase family.</text>
</comment>
<dbReference type="PANTHER" id="PTHR11080">
    <property type="entry name" value="PYRAZINAMIDASE/NICOTINAMIDASE"/>
    <property type="match status" value="1"/>
</dbReference>
<dbReference type="SUPFAM" id="SSF52499">
    <property type="entry name" value="Isochorismatase-like hydrolases"/>
    <property type="match status" value="1"/>
</dbReference>
<dbReference type="RefSeq" id="XP_012336301.1">
    <property type="nucleotide sequence ID" value="XM_012480878.1"/>
</dbReference>
<evidence type="ECO:0000256" key="2">
    <source>
        <dbReference type="ARBA" id="ARBA00022642"/>
    </source>
</evidence>
<name>A0A0D9QJA7_PLAFR</name>
<dbReference type="Proteomes" id="UP000054561">
    <property type="component" value="Unassembled WGS sequence"/>
</dbReference>
<dbReference type="AlphaFoldDB" id="A0A0D9QJA7"/>
<evidence type="ECO:0000313" key="9">
    <source>
        <dbReference type="EMBL" id="KJP87089.1"/>
    </source>
</evidence>
<dbReference type="OMA" id="FAETHRI"/>
<dbReference type="Pfam" id="PF00857">
    <property type="entry name" value="Isochorismatase"/>
    <property type="match status" value="1"/>
</dbReference>
<dbReference type="EC" id="3.5.1.19" evidence="6"/>
<dbReference type="PANTHER" id="PTHR11080:SF2">
    <property type="entry name" value="LD05707P"/>
    <property type="match status" value="1"/>
</dbReference>
<dbReference type="GO" id="GO:0008936">
    <property type="term" value="F:nicotinamidase activity"/>
    <property type="evidence" value="ECO:0007669"/>
    <property type="project" value="UniProtKB-EC"/>
</dbReference>
<dbReference type="OrthoDB" id="1739143at2759"/>
<dbReference type="VEuPathDB" id="PlasmoDB:AK88_03257"/>
<evidence type="ECO:0000259" key="8">
    <source>
        <dbReference type="Pfam" id="PF00857"/>
    </source>
</evidence>
<dbReference type="GO" id="GO:0019363">
    <property type="term" value="P:pyridine nucleotide biosynthetic process"/>
    <property type="evidence" value="ECO:0007669"/>
    <property type="project" value="UniProtKB-KW"/>
</dbReference>
<dbReference type="EMBL" id="KQ001680">
    <property type="protein sequence ID" value="KJP87089.1"/>
    <property type="molecule type" value="Genomic_DNA"/>
</dbReference>
<proteinExistence type="inferred from homology"/>
<protein>
    <recommendedName>
        <fullName evidence="6">nicotinamidase</fullName>
        <ecNumber evidence="6">3.5.1.19</ecNumber>
    </recommendedName>
    <alternativeName>
        <fullName evidence="7">Nicotinamide deamidase</fullName>
    </alternativeName>
</protein>
<comment type="pathway">
    <text evidence="5">Cofactor biosynthesis; nicotinate biosynthesis; nicotinate from nicotinamide: step 1/1.</text>
</comment>
<sequence length="433" mass="48851">MKCFFIVDAQNDFLPKGSFNSRDDYMDALNKINAIRLRLHNCTEKDLMKLNNCKHMMQYQPNKLLKENIVHYHQCSHDIDDDQRVGDILLFPCDDRMVTNCSNGVSALNVCSGLQKQPAQGTVNQVGDVSNHSGCADTPQYTTPNDANNVTLLNSTEDSNNGASANFTLNILSVDYHPQHHISFAETHRNVFEQISKNGGIKKSSAILNGVTQVPSHTEGDGLAVFEGEAACDDDGMLRHDDGDEGEVQHELQADLLQSAFLEKHKILNLTDVMKNINNIKSTRYIYKNVNSVSDIKEYSKLNFLNQSIDVWPVHCVRNTWGCKIHPNLIRHINDIVIKKADTDNHDSHTIFENSEINEKILKLLNGLNIKSVYICGFIFEYCVKETALSFLNLGFDTYIVEDATAYLFGREEDKDYLKEKGVKFVNSSTMFA</sequence>
<dbReference type="GO" id="GO:0046872">
    <property type="term" value="F:metal ion binding"/>
    <property type="evidence" value="ECO:0007669"/>
    <property type="project" value="UniProtKB-KW"/>
</dbReference>
<feature type="domain" description="Isochorismatase-like" evidence="8">
    <location>
        <begin position="307"/>
        <end position="412"/>
    </location>
</feature>
<evidence type="ECO:0000256" key="1">
    <source>
        <dbReference type="ARBA" id="ARBA00006336"/>
    </source>
</evidence>
<reference evidence="9 10" key="1">
    <citation type="submission" date="2014-03" db="EMBL/GenBank/DDBJ databases">
        <title>The Genome Sequence of Plasmodium fragile nilgiri.</title>
        <authorList>
            <consortium name="The Broad Institute Genomics Platform"/>
            <consortium name="The Broad Institute Genome Sequencing Center for Infectious Disease"/>
            <person name="Neafsey D."/>
            <person name="Duraisingh M."/>
            <person name="Young S.K."/>
            <person name="Zeng Q."/>
            <person name="Gargeya S."/>
            <person name="Abouelleil A."/>
            <person name="Alvarado L."/>
            <person name="Chapman S.B."/>
            <person name="Gainer-Dewar J."/>
            <person name="Goldberg J."/>
            <person name="Griggs A."/>
            <person name="Gujja S."/>
            <person name="Hansen M."/>
            <person name="Howarth C."/>
            <person name="Imamovic A."/>
            <person name="Larimer J."/>
            <person name="Pearson M."/>
            <person name="Poon T.W."/>
            <person name="Priest M."/>
            <person name="Roberts A."/>
            <person name="Saif S."/>
            <person name="Shea T."/>
            <person name="Sykes S."/>
            <person name="Wortman J."/>
            <person name="Nusbaum C."/>
            <person name="Birren B."/>
        </authorList>
    </citation>
    <scope>NUCLEOTIDE SEQUENCE [LARGE SCALE GENOMIC DNA]</scope>
    <source>
        <strain evidence="10">nilgiri</strain>
    </source>
</reference>
<evidence type="ECO:0000256" key="6">
    <source>
        <dbReference type="ARBA" id="ARBA00039017"/>
    </source>
</evidence>
<evidence type="ECO:0000256" key="7">
    <source>
        <dbReference type="ARBA" id="ARBA00043224"/>
    </source>
</evidence>
<evidence type="ECO:0000256" key="5">
    <source>
        <dbReference type="ARBA" id="ARBA00037900"/>
    </source>
</evidence>
<keyword evidence="4" id="KW-0378">Hydrolase</keyword>
<organism evidence="9 10">
    <name type="scientific">Plasmodium fragile</name>
    <dbReference type="NCBI Taxonomy" id="5857"/>
    <lineage>
        <taxon>Eukaryota</taxon>
        <taxon>Sar</taxon>
        <taxon>Alveolata</taxon>
        <taxon>Apicomplexa</taxon>
        <taxon>Aconoidasida</taxon>
        <taxon>Haemosporida</taxon>
        <taxon>Plasmodiidae</taxon>
        <taxon>Plasmodium</taxon>
        <taxon>Plasmodium (Plasmodium)</taxon>
    </lineage>
</organism>
<evidence type="ECO:0000256" key="3">
    <source>
        <dbReference type="ARBA" id="ARBA00022723"/>
    </source>
</evidence>
<dbReference type="GeneID" id="24268571"/>
<dbReference type="Gene3D" id="3.40.50.850">
    <property type="entry name" value="Isochorismatase-like"/>
    <property type="match status" value="1"/>
</dbReference>
<keyword evidence="2" id="KW-0662">Pyridine nucleotide biosynthesis</keyword>